<dbReference type="InterPro" id="IPR001387">
    <property type="entry name" value="Cro/C1-type_HTH"/>
</dbReference>
<evidence type="ECO:0000313" key="2">
    <source>
        <dbReference type="EMBL" id="EJZ42312.1"/>
    </source>
</evidence>
<dbReference type="Proteomes" id="UP000018720">
    <property type="component" value="Unassembled WGS sequence"/>
</dbReference>
<dbReference type="SMART" id="SM00530">
    <property type="entry name" value="HTH_XRE"/>
    <property type="match status" value="1"/>
</dbReference>
<keyword evidence="3" id="KW-1185">Reference proteome</keyword>
<dbReference type="SUPFAM" id="SSF47413">
    <property type="entry name" value="lambda repressor-like DNA-binding domains"/>
    <property type="match status" value="1"/>
</dbReference>
<proteinExistence type="predicted"/>
<sequence>MQVSNDLEDPQLRNNERTRITVSLPVSSLFFHPKNEELFGVKSEETIFSLAEDIRINGLQEPISVKPTPGNKYLVLSGETRVRAIRLLGWELCPGYLVSPKDELSYLISRNAGRLQLVFSIRLRIYKIVCPDFLEGKKITQNRLLAVSKRTRISIATLKSDLKKIRKGDAKEVTIEQLRELWDKKRIKNVRVNISDMGASGFELQILGKNIEYKFGPGKFKKVVREAAEAAQSVWFEKNYKQSNLETAGRIREIRKEAKLTQLQLAQLLGYSQSYFAELEGGKWECSNTLFNDICQVCEEYIEKRGG</sequence>
<dbReference type="InterPro" id="IPR003115">
    <property type="entry name" value="ParB_N"/>
</dbReference>
<dbReference type="Pfam" id="PF02195">
    <property type="entry name" value="ParB_N"/>
    <property type="match status" value="1"/>
</dbReference>
<evidence type="ECO:0000313" key="3">
    <source>
        <dbReference type="Proteomes" id="UP000018720"/>
    </source>
</evidence>
<dbReference type="InterPro" id="IPR010982">
    <property type="entry name" value="Lambda_DNA-bd_dom_sf"/>
</dbReference>
<dbReference type="Gene3D" id="1.10.260.40">
    <property type="entry name" value="lambda repressor-like DNA-binding domains"/>
    <property type="match status" value="1"/>
</dbReference>
<organism evidence="2 3">
    <name type="scientific">Leptospira licerasiae str. MMD4847</name>
    <dbReference type="NCBI Taxonomy" id="1049971"/>
    <lineage>
        <taxon>Bacteria</taxon>
        <taxon>Pseudomonadati</taxon>
        <taxon>Spirochaetota</taxon>
        <taxon>Spirochaetia</taxon>
        <taxon>Leptospirales</taxon>
        <taxon>Leptospiraceae</taxon>
        <taxon>Leptospira</taxon>
    </lineage>
</organism>
<dbReference type="EMBL" id="AHOM02000005">
    <property type="protein sequence ID" value="EJZ42312.1"/>
    <property type="molecule type" value="Genomic_DNA"/>
</dbReference>
<name>A0ABN0H9Q5_9LEPT</name>
<dbReference type="Pfam" id="PF13560">
    <property type="entry name" value="HTH_31"/>
    <property type="match status" value="1"/>
</dbReference>
<dbReference type="Gene3D" id="3.90.1530.10">
    <property type="entry name" value="Conserved hypothetical protein from pyrococcus furiosus pfu- 392566-001, ParB domain"/>
    <property type="match status" value="1"/>
</dbReference>
<protein>
    <submittedName>
        <fullName evidence="2">ParB-like protein</fullName>
    </submittedName>
</protein>
<dbReference type="InterPro" id="IPR050336">
    <property type="entry name" value="Chromosome_partition/occlusion"/>
</dbReference>
<dbReference type="PANTHER" id="PTHR33375">
    <property type="entry name" value="CHROMOSOME-PARTITIONING PROTEIN PARB-RELATED"/>
    <property type="match status" value="1"/>
</dbReference>
<comment type="caution">
    <text evidence="2">The sequence shown here is derived from an EMBL/GenBank/DDBJ whole genome shotgun (WGS) entry which is preliminary data.</text>
</comment>
<accession>A0ABN0H9Q5</accession>
<dbReference type="PANTHER" id="PTHR33375:SF1">
    <property type="entry name" value="CHROMOSOME-PARTITIONING PROTEIN PARB-RELATED"/>
    <property type="match status" value="1"/>
</dbReference>
<reference evidence="2 3" key="1">
    <citation type="submission" date="2012-08" db="EMBL/GenBank/DDBJ databases">
        <authorList>
            <person name="Harkins D.M."/>
            <person name="Durkin A.S."/>
            <person name="Selengut J.D."/>
            <person name="Sanka R."/>
            <person name="DePew J."/>
            <person name="Purushe J."/>
            <person name="Matthias M.A."/>
            <person name="Vinetz J.M."/>
            <person name="Sutton G.G."/>
            <person name="Nelson W.C."/>
            <person name="Fouts D.E."/>
        </authorList>
    </citation>
    <scope>NUCLEOTIDE SEQUENCE [LARGE SCALE GENOMIC DNA]</scope>
    <source>
        <strain evidence="2 3">MMD4847</strain>
    </source>
</reference>
<feature type="domain" description="HTH cro/C1-type" evidence="1">
    <location>
        <begin position="251"/>
        <end position="283"/>
    </location>
</feature>
<dbReference type="PROSITE" id="PS50943">
    <property type="entry name" value="HTH_CROC1"/>
    <property type="match status" value="1"/>
</dbReference>
<dbReference type="InterPro" id="IPR036086">
    <property type="entry name" value="ParB/Sulfiredoxin_sf"/>
</dbReference>
<evidence type="ECO:0000259" key="1">
    <source>
        <dbReference type="PROSITE" id="PS50943"/>
    </source>
</evidence>
<dbReference type="SUPFAM" id="SSF110849">
    <property type="entry name" value="ParB/Sulfiredoxin"/>
    <property type="match status" value="1"/>
</dbReference>
<gene>
    <name evidence="2" type="ORF">LEP1GSC178_0075</name>
</gene>
<dbReference type="SMART" id="SM00470">
    <property type="entry name" value="ParB"/>
    <property type="match status" value="1"/>
</dbReference>